<protein>
    <submittedName>
        <fullName evidence="1">Uncharacterized protein</fullName>
    </submittedName>
</protein>
<proteinExistence type="predicted"/>
<evidence type="ECO:0000313" key="1">
    <source>
        <dbReference type="EMBL" id="TVY23019.1"/>
    </source>
</evidence>
<dbReference type="GeneID" id="41988904"/>
<name>A0A8H8TUP2_9HELO</name>
<dbReference type="RefSeq" id="XP_031001807.1">
    <property type="nucleotide sequence ID" value="XM_031153626.1"/>
</dbReference>
<keyword evidence="2" id="KW-1185">Reference proteome</keyword>
<comment type="caution">
    <text evidence="1">The sequence shown here is derived from an EMBL/GenBank/DDBJ whole genome shotgun (WGS) entry which is preliminary data.</text>
</comment>
<reference evidence="1 2" key="1">
    <citation type="submission" date="2018-05" db="EMBL/GenBank/DDBJ databases">
        <title>Genome sequencing and assembly of the regulated plant pathogen Lachnellula willkommii and related sister species for the development of diagnostic species identification markers.</title>
        <authorList>
            <person name="Giroux E."/>
            <person name="Bilodeau G."/>
        </authorList>
    </citation>
    <scope>NUCLEOTIDE SEQUENCE [LARGE SCALE GENOMIC DNA]</scope>
    <source>
        <strain evidence="1 2">CBS 185.66</strain>
    </source>
</reference>
<sequence>MPTTCTSTQRAPDTAFFTHSDNIVLEVLYRHVNDAETKDDGHEFDQTRTPARDASALKLLANLNDPKSPHFEQTVFCSWDHEINSFQSLQNIHEKVLWRDVKWARTVARHETDVCDIPLLRLPPPPWYFAYHLYWMVLRELYINDAQSYS</sequence>
<dbReference type="AlphaFoldDB" id="A0A8H8TUP2"/>
<evidence type="ECO:0000313" key="2">
    <source>
        <dbReference type="Proteomes" id="UP000431533"/>
    </source>
</evidence>
<dbReference type="Proteomes" id="UP000431533">
    <property type="component" value="Unassembled WGS sequence"/>
</dbReference>
<organism evidence="1 2">
    <name type="scientific">Lachnellula hyalina</name>
    <dbReference type="NCBI Taxonomy" id="1316788"/>
    <lineage>
        <taxon>Eukaryota</taxon>
        <taxon>Fungi</taxon>
        <taxon>Dikarya</taxon>
        <taxon>Ascomycota</taxon>
        <taxon>Pezizomycotina</taxon>
        <taxon>Leotiomycetes</taxon>
        <taxon>Helotiales</taxon>
        <taxon>Lachnaceae</taxon>
        <taxon>Lachnellula</taxon>
    </lineage>
</organism>
<accession>A0A8H8TUP2</accession>
<dbReference type="EMBL" id="QGMH01000210">
    <property type="protein sequence ID" value="TVY23019.1"/>
    <property type="molecule type" value="Genomic_DNA"/>
</dbReference>
<gene>
    <name evidence="1" type="ORF">LHYA1_G008706</name>
</gene>